<dbReference type="Pfam" id="PF20803">
    <property type="entry name" value="PaaX_M"/>
    <property type="match status" value="1"/>
</dbReference>
<gene>
    <name evidence="3" type="ORF">UT63_C0111G0002</name>
</gene>
<comment type="caution">
    <text evidence="3">The sequence shown here is derived from an EMBL/GenBank/DDBJ whole genome shotgun (WGS) entry which is preliminary data.</text>
</comment>
<evidence type="ECO:0000313" key="4">
    <source>
        <dbReference type="Proteomes" id="UP000034539"/>
    </source>
</evidence>
<dbReference type="SUPFAM" id="SSF143430">
    <property type="entry name" value="TTP0101/SSO1404-like"/>
    <property type="match status" value="1"/>
</dbReference>
<dbReference type="Proteomes" id="UP000034539">
    <property type="component" value="Unassembled WGS sequence"/>
</dbReference>
<dbReference type="AlphaFoldDB" id="A0A0G0S5E0"/>
<dbReference type="InterPro" id="IPR048846">
    <property type="entry name" value="PaaX-like_central"/>
</dbReference>
<evidence type="ECO:0000256" key="1">
    <source>
        <dbReference type="SAM" id="Phobius"/>
    </source>
</evidence>
<name>A0A0G0S5E0_9BACT</name>
<evidence type="ECO:0000313" key="3">
    <source>
        <dbReference type="EMBL" id="KKR29945.1"/>
    </source>
</evidence>
<keyword evidence="1" id="KW-1133">Transmembrane helix</keyword>
<protein>
    <submittedName>
        <fullName evidence="3">Repressor in ring oxydation complex/ phenylacetic acid degradation pathway related protein (PaaX)</fullName>
    </submittedName>
</protein>
<feature type="domain" description="Transcriptional repressor PaaX-like central Cas2-like" evidence="2">
    <location>
        <begin position="144"/>
        <end position="213"/>
    </location>
</feature>
<keyword evidence="1" id="KW-0472">Membrane</keyword>
<sequence length="228" mass="26383">MNNKVNPEEGIDKEKIKEKKVYKDPYAAIDWEKAAKIFQNSGTDVKENREVPKVKDVLKVLAAVGAVGLTFAFPGAGAAIGSLIIGDQQYSRWSVNKKFKQLHKQKYIDVEENSDGTTTVKITKNGMKRALTYQLDEMQLTKIKWDHKWRVVIFDVPEKYKKLRDLFRMRLKQLGLYPLQQSVFVSPYPCFDQIEFLREIYSVSISVRYMLVDKIEDDDAIKGYFELA</sequence>
<dbReference type="EMBL" id="LBXN01000111">
    <property type="protein sequence ID" value="KKR29945.1"/>
    <property type="molecule type" value="Genomic_DNA"/>
</dbReference>
<evidence type="ECO:0000259" key="2">
    <source>
        <dbReference type="Pfam" id="PF20803"/>
    </source>
</evidence>
<organism evidence="3 4">
    <name type="scientific">Candidatus Gottesmanbacteria bacterium GW2011_GWC2_39_8</name>
    <dbReference type="NCBI Taxonomy" id="1618450"/>
    <lineage>
        <taxon>Bacteria</taxon>
        <taxon>Candidatus Gottesmaniibacteriota</taxon>
    </lineage>
</organism>
<keyword evidence="1" id="KW-0812">Transmembrane</keyword>
<accession>A0A0G0S5E0</accession>
<proteinExistence type="predicted"/>
<dbReference type="Gene3D" id="3.30.70.2650">
    <property type="match status" value="1"/>
</dbReference>
<reference evidence="3 4" key="1">
    <citation type="journal article" date="2015" name="Nature">
        <title>rRNA introns, odd ribosomes, and small enigmatic genomes across a large radiation of phyla.</title>
        <authorList>
            <person name="Brown C.T."/>
            <person name="Hug L.A."/>
            <person name="Thomas B.C."/>
            <person name="Sharon I."/>
            <person name="Castelle C.J."/>
            <person name="Singh A."/>
            <person name="Wilkins M.J."/>
            <person name="Williams K.H."/>
            <person name="Banfield J.F."/>
        </authorList>
    </citation>
    <scope>NUCLEOTIDE SEQUENCE [LARGE SCALE GENOMIC DNA]</scope>
</reference>
<feature type="transmembrane region" description="Helical" evidence="1">
    <location>
        <begin position="60"/>
        <end position="85"/>
    </location>
</feature>